<dbReference type="InterPro" id="IPR039420">
    <property type="entry name" value="WalR-like"/>
</dbReference>
<keyword evidence="2 7" id="KW-0597">Phosphoprotein</keyword>
<dbReference type="CDD" id="cd00383">
    <property type="entry name" value="trans_reg_C"/>
    <property type="match status" value="1"/>
</dbReference>
<keyword evidence="12" id="KW-1185">Reference proteome</keyword>
<sequence>MSAVNTILVVDDDPSIVDLLRDFLENENFRVITACDSAQAWAVFEQSTIHCLILDIMMPGQNGFELCRRIRSKSNVPILFLSARSDDVDKIRGLTLGGDDYIVKTASPGEIVARVKAVLRRSASQQQMEERILDYGRIKINLSTREVVVEGKNVVLTPKEYELLRLFAEHPRHVFSYEQLLAKFWDGVGDKHTIRVHLSRLREKIESDPNHPQHLVNVWGVGYRFEGIK</sequence>
<dbReference type="RefSeq" id="WP_076525842.1">
    <property type="nucleotide sequence ID" value="NZ_CP048103.1"/>
</dbReference>
<dbReference type="Pfam" id="PF00072">
    <property type="entry name" value="Response_reg"/>
    <property type="match status" value="1"/>
</dbReference>
<dbReference type="EMBL" id="FTOD01000010">
    <property type="protein sequence ID" value="SIT01999.1"/>
    <property type="molecule type" value="Genomic_DNA"/>
</dbReference>
<dbReference type="PANTHER" id="PTHR48111:SF40">
    <property type="entry name" value="PHOSPHATE REGULON TRANSCRIPTIONAL REGULATORY PROTEIN PHOB"/>
    <property type="match status" value="1"/>
</dbReference>
<reference evidence="12" key="1">
    <citation type="submission" date="2017-01" db="EMBL/GenBank/DDBJ databases">
        <authorList>
            <person name="Varghese N."/>
            <person name="Submissions S."/>
        </authorList>
    </citation>
    <scope>NUCLEOTIDE SEQUENCE [LARGE SCALE GENOMIC DNA]</scope>
    <source>
        <strain evidence="12">DSM 45196</strain>
    </source>
</reference>
<feature type="DNA-binding region" description="OmpR/PhoB-type" evidence="8">
    <location>
        <begin position="130"/>
        <end position="227"/>
    </location>
</feature>
<evidence type="ECO:0000256" key="7">
    <source>
        <dbReference type="PROSITE-ProRule" id="PRU00169"/>
    </source>
</evidence>
<keyword evidence="6" id="KW-0804">Transcription</keyword>
<dbReference type="PANTHER" id="PTHR48111">
    <property type="entry name" value="REGULATOR OF RPOS"/>
    <property type="match status" value="1"/>
</dbReference>
<dbReference type="AlphaFoldDB" id="A0A1N7NUV3"/>
<dbReference type="InterPro" id="IPR036388">
    <property type="entry name" value="WH-like_DNA-bd_sf"/>
</dbReference>
<evidence type="ECO:0000256" key="3">
    <source>
        <dbReference type="ARBA" id="ARBA00023012"/>
    </source>
</evidence>
<dbReference type="SMART" id="SM00862">
    <property type="entry name" value="Trans_reg_C"/>
    <property type="match status" value="1"/>
</dbReference>
<evidence type="ECO:0000256" key="6">
    <source>
        <dbReference type="ARBA" id="ARBA00023163"/>
    </source>
</evidence>
<keyword evidence="3" id="KW-0902">Two-component regulatory system</keyword>
<dbReference type="SUPFAM" id="SSF52172">
    <property type="entry name" value="CheY-like"/>
    <property type="match status" value="1"/>
</dbReference>
<dbReference type="Gene3D" id="1.10.10.10">
    <property type="entry name" value="Winged helix-like DNA-binding domain superfamily/Winged helix DNA-binding domain"/>
    <property type="match status" value="1"/>
</dbReference>
<dbReference type="GO" id="GO:0000156">
    <property type="term" value="F:phosphorelay response regulator activity"/>
    <property type="evidence" value="ECO:0007669"/>
    <property type="project" value="TreeGrafter"/>
</dbReference>
<dbReference type="InterPro" id="IPR001789">
    <property type="entry name" value="Sig_transdc_resp-reg_receiver"/>
</dbReference>
<dbReference type="Gene3D" id="6.10.250.690">
    <property type="match status" value="1"/>
</dbReference>
<dbReference type="Proteomes" id="UP000186795">
    <property type="component" value="Unassembled WGS sequence"/>
</dbReference>
<feature type="domain" description="OmpR/PhoB-type" evidence="10">
    <location>
        <begin position="130"/>
        <end position="227"/>
    </location>
</feature>
<dbReference type="Pfam" id="PF00486">
    <property type="entry name" value="Trans_reg_C"/>
    <property type="match status" value="1"/>
</dbReference>
<dbReference type="PROSITE" id="PS51755">
    <property type="entry name" value="OMPR_PHOB"/>
    <property type="match status" value="1"/>
</dbReference>
<dbReference type="GO" id="GO:0032993">
    <property type="term" value="C:protein-DNA complex"/>
    <property type="evidence" value="ECO:0007669"/>
    <property type="project" value="TreeGrafter"/>
</dbReference>
<dbReference type="Gene3D" id="3.40.50.2300">
    <property type="match status" value="1"/>
</dbReference>
<dbReference type="GO" id="GO:0006355">
    <property type="term" value="P:regulation of DNA-templated transcription"/>
    <property type="evidence" value="ECO:0007669"/>
    <property type="project" value="InterPro"/>
</dbReference>
<dbReference type="InterPro" id="IPR001867">
    <property type="entry name" value="OmpR/PhoB-type_DNA-bd"/>
</dbReference>
<evidence type="ECO:0000256" key="1">
    <source>
        <dbReference type="ARBA" id="ARBA00004496"/>
    </source>
</evidence>
<dbReference type="GO" id="GO:0005829">
    <property type="term" value="C:cytosol"/>
    <property type="evidence" value="ECO:0007669"/>
    <property type="project" value="TreeGrafter"/>
</dbReference>
<evidence type="ECO:0000256" key="4">
    <source>
        <dbReference type="ARBA" id="ARBA00023015"/>
    </source>
</evidence>
<dbReference type="GO" id="GO:0000976">
    <property type="term" value="F:transcription cis-regulatory region binding"/>
    <property type="evidence" value="ECO:0007669"/>
    <property type="project" value="TreeGrafter"/>
</dbReference>
<protein>
    <submittedName>
        <fullName evidence="11">DNA-binding response regulator, OmpR family, contains REC and winged-helix (WHTH) domain</fullName>
    </submittedName>
</protein>
<dbReference type="CDD" id="cd17574">
    <property type="entry name" value="REC_OmpR"/>
    <property type="match status" value="1"/>
</dbReference>
<evidence type="ECO:0000259" key="10">
    <source>
        <dbReference type="PROSITE" id="PS51755"/>
    </source>
</evidence>
<evidence type="ECO:0000256" key="8">
    <source>
        <dbReference type="PROSITE-ProRule" id="PRU01091"/>
    </source>
</evidence>
<gene>
    <name evidence="11" type="ORF">SAMN05421790_11055</name>
</gene>
<evidence type="ECO:0000313" key="12">
    <source>
        <dbReference type="Proteomes" id="UP000186795"/>
    </source>
</evidence>
<proteinExistence type="predicted"/>
<dbReference type="OrthoDB" id="9790442at2"/>
<comment type="subcellular location">
    <subcellularLocation>
        <location evidence="1">Cytoplasm</location>
    </subcellularLocation>
</comment>
<dbReference type="FunFam" id="1.10.10.10:FF:000018">
    <property type="entry name" value="DNA-binding response regulator ResD"/>
    <property type="match status" value="1"/>
</dbReference>
<keyword evidence="4" id="KW-0805">Transcription regulation</keyword>
<name>A0A1N7NUV3_9BACL</name>
<organism evidence="11 12">
    <name type="scientific">Kroppenstedtia eburnea</name>
    <dbReference type="NCBI Taxonomy" id="714067"/>
    <lineage>
        <taxon>Bacteria</taxon>
        <taxon>Bacillati</taxon>
        <taxon>Bacillota</taxon>
        <taxon>Bacilli</taxon>
        <taxon>Bacillales</taxon>
        <taxon>Thermoactinomycetaceae</taxon>
        <taxon>Kroppenstedtia</taxon>
    </lineage>
</organism>
<keyword evidence="5 8" id="KW-0238">DNA-binding</keyword>
<dbReference type="PROSITE" id="PS50110">
    <property type="entry name" value="RESPONSE_REGULATORY"/>
    <property type="match status" value="1"/>
</dbReference>
<dbReference type="InterPro" id="IPR011006">
    <property type="entry name" value="CheY-like_superfamily"/>
</dbReference>
<evidence type="ECO:0000256" key="5">
    <source>
        <dbReference type="ARBA" id="ARBA00023125"/>
    </source>
</evidence>
<dbReference type="SMART" id="SM00448">
    <property type="entry name" value="REC"/>
    <property type="match status" value="1"/>
</dbReference>
<dbReference type="FunFam" id="3.40.50.2300:FF:000001">
    <property type="entry name" value="DNA-binding response regulator PhoB"/>
    <property type="match status" value="1"/>
</dbReference>
<accession>A0A1N7NUV3</accession>
<evidence type="ECO:0000256" key="2">
    <source>
        <dbReference type="ARBA" id="ARBA00022553"/>
    </source>
</evidence>
<evidence type="ECO:0000313" key="11">
    <source>
        <dbReference type="EMBL" id="SIT01999.1"/>
    </source>
</evidence>
<evidence type="ECO:0000259" key="9">
    <source>
        <dbReference type="PROSITE" id="PS50110"/>
    </source>
</evidence>
<feature type="domain" description="Response regulatory" evidence="9">
    <location>
        <begin position="6"/>
        <end position="119"/>
    </location>
</feature>
<feature type="modified residue" description="4-aspartylphosphate" evidence="7">
    <location>
        <position position="55"/>
    </location>
</feature>